<dbReference type="EMBL" id="LAZR01052094">
    <property type="protein sequence ID" value="KKK83715.1"/>
    <property type="molecule type" value="Genomic_DNA"/>
</dbReference>
<protein>
    <submittedName>
        <fullName evidence="1">Uncharacterized protein</fullName>
    </submittedName>
</protein>
<accession>A0A0F8ZCQ9</accession>
<gene>
    <name evidence="1" type="ORF">LCGC14_2790610</name>
</gene>
<comment type="caution">
    <text evidence="1">The sequence shown here is derived from an EMBL/GenBank/DDBJ whole genome shotgun (WGS) entry which is preliminary data.</text>
</comment>
<organism evidence="1">
    <name type="scientific">marine sediment metagenome</name>
    <dbReference type="NCBI Taxonomy" id="412755"/>
    <lineage>
        <taxon>unclassified sequences</taxon>
        <taxon>metagenomes</taxon>
        <taxon>ecological metagenomes</taxon>
    </lineage>
</organism>
<dbReference type="AlphaFoldDB" id="A0A0F8ZCQ9"/>
<proteinExistence type="predicted"/>
<reference evidence="1" key="1">
    <citation type="journal article" date="2015" name="Nature">
        <title>Complex archaea that bridge the gap between prokaryotes and eukaryotes.</title>
        <authorList>
            <person name="Spang A."/>
            <person name="Saw J.H."/>
            <person name="Jorgensen S.L."/>
            <person name="Zaremba-Niedzwiedzka K."/>
            <person name="Martijn J."/>
            <person name="Lind A.E."/>
            <person name="van Eijk R."/>
            <person name="Schleper C."/>
            <person name="Guy L."/>
            <person name="Ettema T.J."/>
        </authorList>
    </citation>
    <scope>NUCLEOTIDE SEQUENCE</scope>
</reference>
<name>A0A0F8ZCQ9_9ZZZZ</name>
<evidence type="ECO:0000313" key="1">
    <source>
        <dbReference type="EMBL" id="KKK83715.1"/>
    </source>
</evidence>
<sequence length="181" mass="20735">MGATKSFRVKVTIANPAILDNFVELGQEFEKELENAFKELIIDVNKYLIRVTPVDTGELRGGWTAFLDSENEDYSRQIRDTSLAIKALGRKFNISPKGIAKGQSQSNFLFPTPLNWTIINNVEHGFLLEHGTSRMQGRNFVSLTRYKAELRFNTILLEWFEEIARTGKIVKFESPDEDINF</sequence>